<feature type="region of interest" description="Disordered" evidence="1">
    <location>
        <begin position="178"/>
        <end position="219"/>
    </location>
</feature>
<keyword evidence="4" id="KW-1185">Reference proteome</keyword>
<dbReference type="RefSeq" id="WP_035848798.1">
    <property type="nucleotide sequence ID" value="NZ_KK073874.1"/>
</dbReference>
<keyword evidence="2" id="KW-0472">Membrane</keyword>
<dbReference type="EMBL" id="JFBT01000001">
    <property type="protein sequence ID" value="EXG80035.1"/>
    <property type="molecule type" value="Genomic_DNA"/>
</dbReference>
<comment type="caution">
    <text evidence="3">The sequence shown here is derived from an EMBL/GenBank/DDBJ whole genome shotgun (WGS) entry which is preliminary data.</text>
</comment>
<protein>
    <submittedName>
        <fullName evidence="3">Uncharacterized protein</fullName>
    </submittedName>
</protein>
<proteinExistence type="predicted"/>
<name>A0A010YIE6_9ACTN</name>
<reference evidence="3 4" key="1">
    <citation type="submission" date="2013-07" db="EMBL/GenBank/DDBJ databases">
        <authorList>
            <consortium name="DOE Joint Genome Institute"/>
            <person name="Eisen J."/>
            <person name="Huntemann M."/>
            <person name="Han J."/>
            <person name="Chen A."/>
            <person name="Kyrpides N."/>
            <person name="Mavromatis K."/>
            <person name="Markowitz V."/>
            <person name="Palaniappan K."/>
            <person name="Ivanova N."/>
            <person name="Schaumberg A."/>
            <person name="Pati A."/>
            <person name="Liolios K."/>
            <person name="Nordberg H.P."/>
            <person name="Cantor M.N."/>
            <person name="Hua S.X."/>
            <person name="Woyke T."/>
        </authorList>
    </citation>
    <scope>NUCLEOTIDE SEQUENCE [LARGE SCALE GENOMIC DNA]</scope>
    <source>
        <strain evidence="3 4">DSM 44712</strain>
    </source>
</reference>
<dbReference type="HOGENOM" id="CLU_1259682_0_0_11"/>
<evidence type="ECO:0000256" key="2">
    <source>
        <dbReference type="SAM" id="Phobius"/>
    </source>
</evidence>
<dbReference type="Proteomes" id="UP000021053">
    <property type="component" value="Unassembled WGS sequence"/>
</dbReference>
<evidence type="ECO:0000313" key="4">
    <source>
        <dbReference type="Proteomes" id="UP000021053"/>
    </source>
</evidence>
<organism evidence="3 4">
    <name type="scientific">Cryptosporangium arvum DSM 44712</name>
    <dbReference type="NCBI Taxonomy" id="927661"/>
    <lineage>
        <taxon>Bacteria</taxon>
        <taxon>Bacillati</taxon>
        <taxon>Actinomycetota</taxon>
        <taxon>Actinomycetes</taxon>
        <taxon>Cryptosporangiales</taxon>
        <taxon>Cryptosporangiaceae</taxon>
        <taxon>Cryptosporangium</taxon>
    </lineage>
</organism>
<dbReference type="AlphaFoldDB" id="A0A010YIE6"/>
<evidence type="ECO:0000256" key="1">
    <source>
        <dbReference type="SAM" id="MobiDB-lite"/>
    </source>
</evidence>
<evidence type="ECO:0000313" key="3">
    <source>
        <dbReference type="EMBL" id="EXG80035.1"/>
    </source>
</evidence>
<keyword evidence="2" id="KW-0812">Transmembrane</keyword>
<keyword evidence="2" id="KW-1133">Transmembrane helix</keyword>
<gene>
    <name evidence="3" type="ORF">CryarDRAFT_1094</name>
</gene>
<accession>A0A010YIE6</accession>
<sequence>MSRFAYIVLDRLVDALLAAWRRSGAEDRWIGYHQARGRRERLSWPEYRTERREWRDAMAAHEGEPAGAVPGPWFFAALLAVLVMVAGYFGSAAAGLISVASVMVSRRALTGGSPRFEATPATFAGAIIAESERQLAAWKALPPGKRRSAAEQDAYLDGLFAAIAVIEETTGRDLLGLFDPGPEVSGQPVTGRPVSAPSGQVDGDLSHPVPPARSADRGA</sequence>
<feature type="transmembrane region" description="Helical" evidence="2">
    <location>
        <begin position="73"/>
        <end position="97"/>
    </location>
</feature>